<dbReference type="InterPro" id="IPR007055">
    <property type="entry name" value="BON_dom"/>
</dbReference>
<feature type="domain" description="BON" evidence="2">
    <location>
        <begin position="4"/>
        <end position="72"/>
    </location>
</feature>
<dbReference type="PROSITE" id="PS50914">
    <property type="entry name" value="BON"/>
    <property type="match status" value="3"/>
</dbReference>
<keyword evidence="4" id="KW-1185">Reference proteome</keyword>
<feature type="domain" description="BON" evidence="2">
    <location>
        <begin position="79"/>
        <end position="147"/>
    </location>
</feature>
<proteinExistence type="predicted"/>
<gene>
    <name evidence="3" type="ORF">WFZ86_04065</name>
</gene>
<evidence type="ECO:0000256" key="1">
    <source>
        <dbReference type="ARBA" id="ARBA00022729"/>
    </source>
</evidence>
<evidence type="ECO:0000259" key="2">
    <source>
        <dbReference type="PROSITE" id="PS50914"/>
    </source>
</evidence>
<dbReference type="Gene3D" id="3.30.1340.30">
    <property type="match status" value="3"/>
</dbReference>
<comment type="caution">
    <text evidence="3">The sequence shown here is derived from an EMBL/GenBank/DDBJ whole genome shotgun (WGS) entry which is preliminary data.</text>
</comment>
<dbReference type="InterPro" id="IPR014004">
    <property type="entry name" value="Transpt-assoc_nodulatn_dom_bac"/>
</dbReference>
<dbReference type="RefSeq" id="WP_342690749.1">
    <property type="nucleotide sequence ID" value="NZ_JBCGDP010000003.1"/>
</dbReference>
<evidence type="ECO:0000313" key="4">
    <source>
        <dbReference type="Proteomes" id="UP001468798"/>
    </source>
</evidence>
<dbReference type="PANTHER" id="PTHR34606:SF4">
    <property type="entry name" value="OUTER MEMBRANE LIPOPROTEIN DOLP"/>
    <property type="match status" value="1"/>
</dbReference>
<evidence type="ECO:0000313" key="3">
    <source>
        <dbReference type="EMBL" id="MEM0575663.1"/>
    </source>
</evidence>
<sequence>MMKTNAELQTDVQNAIKWEPLLNAAEIGVTAKDGVISLTGVVDSYAKKVEAENAAKKVIGVKALVEKIEVKFPSSFVKTSLEIANEVLAALKSNWSVPEDKVTVKVEDGWVTLEGELPWNYQKEAAKSAIIYLAGVKGVTNNIKIKSESHDAIEKRDIEKAIGRSWTIDDSDIVVSVSGTTVTLKGTVGSWYQKEEAARIAWNTPGIWHVKNELEVDYYYSLVN</sequence>
<dbReference type="PANTHER" id="PTHR34606">
    <property type="entry name" value="BON DOMAIN-CONTAINING PROTEIN"/>
    <property type="match status" value="1"/>
</dbReference>
<dbReference type="SMART" id="SM00749">
    <property type="entry name" value="BON"/>
    <property type="match status" value="3"/>
</dbReference>
<dbReference type="EMBL" id="JBCGDP010000003">
    <property type="protein sequence ID" value="MEM0575663.1"/>
    <property type="molecule type" value="Genomic_DNA"/>
</dbReference>
<organism evidence="3 4">
    <name type="scientific">Flavobacterium polysaccharolyticum</name>
    <dbReference type="NCBI Taxonomy" id="3133148"/>
    <lineage>
        <taxon>Bacteria</taxon>
        <taxon>Pseudomonadati</taxon>
        <taxon>Bacteroidota</taxon>
        <taxon>Flavobacteriia</taxon>
        <taxon>Flavobacteriales</taxon>
        <taxon>Flavobacteriaceae</taxon>
        <taxon>Flavobacterium</taxon>
    </lineage>
</organism>
<reference evidence="3 4" key="1">
    <citation type="submission" date="2024-03" db="EMBL/GenBank/DDBJ databases">
        <title>Two novel species of the genus Flavobacterium exhibiting potentially degradation of complex polysaccharides.</title>
        <authorList>
            <person name="Lian X."/>
        </authorList>
    </citation>
    <scope>NUCLEOTIDE SEQUENCE [LARGE SCALE GENOMIC DNA]</scope>
    <source>
        <strain evidence="3 4">N6</strain>
    </source>
</reference>
<dbReference type="Pfam" id="PF04972">
    <property type="entry name" value="BON"/>
    <property type="match status" value="3"/>
</dbReference>
<feature type="domain" description="BON" evidence="2">
    <location>
        <begin position="150"/>
        <end position="218"/>
    </location>
</feature>
<dbReference type="Proteomes" id="UP001468798">
    <property type="component" value="Unassembled WGS sequence"/>
</dbReference>
<name>A0ABU9NK18_9FLAO</name>
<protein>
    <submittedName>
        <fullName evidence="3">BON domain-containing protein</fullName>
    </submittedName>
</protein>
<accession>A0ABU9NK18</accession>
<keyword evidence="1" id="KW-0732">Signal</keyword>
<dbReference type="InterPro" id="IPR051686">
    <property type="entry name" value="Lipoprotein_DolP"/>
</dbReference>